<dbReference type="AlphaFoldDB" id="A0ABD1U6B9"/>
<organism evidence="1 2">
    <name type="scientific">Forsythia ovata</name>
    <dbReference type="NCBI Taxonomy" id="205694"/>
    <lineage>
        <taxon>Eukaryota</taxon>
        <taxon>Viridiplantae</taxon>
        <taxon>Streptophyta</taxon>
        <taxon>Embryophyta</taxon>
        <taxon>Tracheophyta</taxon>
        <taxon>Spermatophyta</taxon>
        <taxon>Magnoliopsida</taxon>
        <taxon>eudicotyledons</taxon>
        <taxon>Gunneridae</taxon>
        <taxon>Pentapetalae</taxon>
        <taxon>asterids</taxon>
        <taxon>lamiids</taxon>
        <taxon>Lamiales</taxon>
        <taxon>Oleaceae</taxon>
        <taxon>Forsythieae</taxon>
        <taxon>Forsythia</taxon>
    </lineage>
</organism>
<gene>
    <name evidence="1" type="ORF">Fot_24483</name>
</gene>
<accession>A0ABD1U6B9</accession>
<reference evidence="2" key="1">
    <citation type="submission" date="2024-07" db="EMBL/GenBank/DDBJ databases">
        <title>Two chromosome-level genome assemblies of Korean endemic species Abeliophyllum distichum and Forsythia ovata (Oleaceae).</title>
        <authorList>
            <person name="Jang H."/>
        </authorList>
    </citation>
    <scope>NUCLEOTIDE SEQUENCE [LARGE SCALE GENOMIC DNA]</scope>
</reference>
<name>A0ABD1U6B9_9LAMI</name>
<dbReference type="Proteomes" id="UP001604277">
    <property type="component" value="Unassembled WGS sequence"/>
</dbReference>
<proteinExistence type="predicted"/>
<sequence length="151" mass="18071">MSLNWTRFSFGIESEPNRHPVLGASASRPDLRKLKSGAISLLLNFDDIFSGRKQSRRRFKSRINLIFCDSLIKFCLNSKLRRRYKCLLKMKTLNSSQMAVVIDYRFAVYGWKNKFEKNGEDLEKNGGEEWWGRRELERRKMRKLEEEKKWE</sequence>
<keyword evidence="2" id="KW-1185">Reference proteome</keyword>
<evidence type="ECO:0000313" key="2">
    <source>
        <dbReference type="Proteomes" id="UP001604277"/>
    </source>
</evidence>
<dbReference type="EMBL" id="JBFOLJ010000007">
    <property type="protein sequence ID" value="KAL2520560.1"/>
    <property type="molecule type" value="Genomic_DNA"/>
</dbReference>
<comment type="caution">
    <text evidence="1">The sequence shown here is derived from an EMBL/GenBank/DDBJ whole genome shotgun (WGS) entry which is preliminary data.</text>
</comment>
<protein>
    <submittedName>
        <fullName evidence="1">Uncharacterized protein</fullName>
    </submittedName>
</protein>
<evidence type="ECO:0000313" key="1">
    <source>
        <dbReference type="EMBL" id="KAL2520560.1"/>
    </source>
</evidence>